<name>A0A6J5Z6D5_9ZZZZ</name>
<evidence type="ECO:0000313" key="1">
    <source>
        <dbReference type="EMBL" id="CAB4338215.1"/>
    </source>
</evidence>
<gene>
    <name evidence="1" type="ORF">UFOPK3547_00348</name>
</gene>
<organism evidence="1">
    <name type="scientific">freshwater metagenome</name>
    <dbReference type="NCBI Taxonomy" id="449393"/>
    <lineage>
        <taxon>unclassified sequences</taxon>
        <taxon>metagenomes</taxon>
        <taxon>ecological metagenomes</taxon>
    </lineage>
</organism>
<dbReference type="AlphaFoldDB" id="A0A6J5Z6D5"/>
<dbReference type="EMBL" id="CAESAN010000018">
    <property type="protein sequence ID" value="CAB4338215.1"/>
    <property type="molecule type" value="Genomic_DNA"/>
</dbReference>
<proteinExistence type="predicted"/>
<sequence length="296" mass="30205">MRSCPDCDHMETATCITGRSVAVIAASPVIVAPSSATVSVPVIARPVTPIVAACPLTSKLLCAEDDNVKVAAGVDPPTVAPARFDRRRWPPASNVPLLAIVPAQAKPAALYAKDMGPVRTAFPVTMVSVPESVGTRLAARLSVAVASPTRIVSLTAWLAVFTAKVAVEPLTVAFGKTALLEMPVKLAATLSPLIRSAPVAAVRIAFEGEALSATVALMAERLATATALPAAQATLISKSPANRTPPAENQPEAVTAPAAPAVVSSAASWSALLVSENWKSIPAGSATAVRLRPAAP</sequence>
<reference evidence="1" key="1">
    <citation type="submission" date="2020-05" db="EMBL/GenBank/DDBJ databases">
        <authorList>
            <person name="Chiriac C."/>
            <person name="Salcher M."/>
            <person name="Ghai R."/>
            <person name="Kavagutti S V."/>
        </authorList>
    </citation>
    <scope>NUCLEOTIDE SEQUENCE</scope>
</reference>
<protein>
    <submittedName>
        <fullName evidence="1">Unannotated protein</fullName>
    </submittedName>
</protein>
<accession>A0A6J5Z6D5</accession>